<comment type="caution">
    <text evidence="1">The sequence shown here is derived from an EMBL/GenBank/DDBJ whole genome shotgun (WGS) entry which is preliminary data.</text>
</comment>
<keyword evidence="2" id="KW-1185">Reference proteome</keyword>
<protein>
    <submittedName>
        <fullName evidence="1">Uncharacterized protein</fullName>
    </submittedName>
</protein>
<evidence type="ECO:0000313" key="1">
    <source>
        <dbReference type="EMBL" id="KZS20611.1"/>
    </source>
</evidence>
<gene>
    <name evidence="1" type="ORF">APZ42_012678</name>
</gene>
<dbReference type="AlphaFoldDB" id="A0A162RLJ3"/>
<name>A0A162RLJ3_9CRUS</name>
<evidence type="ECO:0000313" key="2">
    <source>
        <dbReference type="Proteomes" id="UP000076858"/>
    </source>
</evidence>
<organism evidence="1 2">
    <name type="scientific">Daphnia magna</name>
    <dbReference type="NCBI Taxonomy" id="35525"/>
    <lineage>
        <taxon>Eukaryota</taxon>
        <taxon>Metazoa</taxon>
        <taxon>Ecdysozoa</taxon>
        <taxon>Arthropoda</taxon>
        <taxon>Crustacea</taxon>
        <taxon>Branchiopoda</taxon>
        <taxon>Diplostraca</taxon>
        <taxon>Cladocera</taxon>
        <taxon>Anomopoda</taxon>
        <taxon>Daphniidae</taxon>
        <taxon>Daphnia</taxon>
    </lineage>
</organism>
<proteinExistence type="predicted"/>
<sequence>MRAEVTQNEILKCNDIINVGRISPNENGGTKQPHSLLERTNSVSTDYGQARHGIHRAERKLCSKRICPKREYRVFIRTWGNPMLPKGGILTSRLLYRRNLFLERPQHSGFSGDCGEGGNQGILGSSAISFCNGYKALKNSIDSMSVSCVSAQRTQLELVNKSNTIMHSLSTLMMALLVFVCAIAARPMIQLNSDLSDDVYYSWNIEQLPVGYLSSASNSPILQSENNLTLPLPLRKDRLKRNTKPQNHNGIRYNGITIKLPEGDGLANSLVSSSTEKPRTKPGNRLTRIHIRIG</sequence>
<dbReference type="EMBL" id="LRGB01000146">
    <property type="protein sequence ID" value="KZS20611.1"/>
    <property type="molecule type" value="Genomic_DNA"/>
</dbReference>
<reference evidence="1 2" key="1">
    <citation type="submission" date="2016-03" db="EMBL/GenBank/DDBJ databases">
        <title>EvidentialGene: Evidence-directed Construction of Genes on Genomes.</title>
        <authorList>
            <person name="Gilbert D.G."/>
            <person name="Choi J.-H."/>
            <person name="Mockaitis K."/>
            <person name="Colbourne J."/>
            <person name="Pfrender M."/>
        </authorList>
    </citation>
    <scope>NUCLEOTIDE SEQUENCE [LARGE SCALE GENOMIC DNA]</scope>
    <source>
        <strain evidence="1 2">Xinb3</strain>
        <tissue evidence="1">Complete organism</tissue>
    </source>
</reference>
<dbReference type="Proteomes" id="UP000076858">
    <property type="component" value="Unassembled WGS sequence"/>
</dbReference>
<dbReference type="OrthoDB" id="6343011at2759"/>
<accession>A0A162RLJ3</accession>